<comment type="pathway">
    <text evidence="2">Phospholipid metabolism; CDP-diacylglycerol biosynthesis; CDP-diacylglycerol from sn-glycerol 3-phosphate: step 2/3.</text>
</comment>
<reference evidence="11 12" key="1">
    <citation type="submission" date="2020-02" db="EMBL/GenBank/DDBJ databases">
        <title>Genomic and physiological characterization of two novel Nitrospinaceae genera.</title>
        <authorList>
            <person name="Mueller A.J."/>
            <person name="Jung M.-Y."/>
            <person name="Strachan C.R."/>
            <person name="Herbold C.W."/>
            <person name="Kirkegaard R.H."/>
            <person name="Daims H."/>
        </authorList>
    </citation>
    <scope>NUCLEOTIDE SEQUENCE [LARGE SCALE GENOMIC DNA]</scope>
    <source>
        <strain evidence="11">EB</strain>
    </source>
</reference>
<comment type="pathway">
    <text evidence="3">Lipid metabolism.</text>
</comment>
<name>A0A7T0BZ60_9BACT</name>
<keyword evidence="9" id="KW-0443">Lipid metabolism</keyword>
<protein>
    <recommendedName>
        <fullName evidence="6 9">1-acyl-sn-glycerol-3-phosphate acyltransferase</fullName>
        <ecNumber evidence="5 9">2.3.1.51</ecNumber>
    </recommendedName>
</protein>
<dbReference type="PANTHER" id="PTHR10434:SF11">
    <property type="entry name" value="1-ACYL-SN-GLYCEROL-3-PHOSPHATE ACYLTRANSFERASE"/>
    <property type="match status" value="1"/>
</dbReference>
<dbReference type="Pfam" id="PF01553">
    <property type="entry name" value="Acyltransferase"/>
    <property type="match status" value="1"/>
</dbReference>
<comment type="catalytic activity">
    <reaction evidence="1 9">
        <text>a 1-acyl-sn-glycero-3-phosphate + an acyl-CoA = a 1,2-diacyl-sn-glycero-3-phosphate + CoA</text>
        <dbReference type="Rhea" id="RHEA:19709"/>
        <dbReference type="ChEBI" id="CHEBI:57287"/>
        <dbReference type="ChEBI" id="CHEBI:57970"/>
        <dbReference type="ChEBI" id="CHEBI:58342"/>
        <dbReference type="ChEBI" id="CHEBI:58608"/>
        <dbReference type="EC" id="2.3.1.51"/>
    </reaction>
</comment>
<proteinExistence type="inferred from homology"/>
<keyword evidence="9" id="KW-0594">Phospholipid biosynthesis</keyword>
<feature type="domain" description="Phospholipid/glycerol acyltransferase" evidence="10">
    <location>
        <begin position="74"/>
        <end position="188"/>
    </location>
</feature>
<comment type="domain">
    <text evidence="9">The HXXXXD motif is essential for acyltransferase activity and may constitute the binding site for the phosphate moiety of the glycerol-3-phosphate.</text>
</comment>
<evidence type="ECO:0000256" key="9">
    <source>
        <dbReference type="RuleBase" id="RU361267"/>
    </source>
</evidence>
<dbReference type="Proteomes" id="UP000594688">
    <property type="component" value="Chromosome"/>
</dbReference>
<dbReference type="EC" id="2.3.1.51" evidence="5 9"/>
<dbReference type="AlphaFoldDB" id="A0A7T0BZ60"/>
<dbReference type="GO" id="GO:0006654">
    <property type="term" value="P:phosphatidic acid biosynthetic process"/>
    <property type="evidence" value="ECO:0007669"/>
    <property type="project" value="TreeGrafter"/>
</dbReference>
<comment type="similarity">
    <text evidence="4 9">Belongs to the 1-acyl-sn-glycerol-3-phosphate acyltransferase family.</text>
</comment>
<dbReference type="GO" id="GO:0003841">
    <property type="term" value="F:1-acylglycerol-3-phosphate O-acyltransferase activity"/>
    <property type="evidence" value="ECO:0007669"/>
    <property type="project" value="UniProtKB-UniRule"/>
</dbReference>
<organism evidence="11 12">
    <name type="scientific">Candidatus Nitronauta litoralis</name>
    <dbReference type="NCBI Taxonomy" id="2705533"/>
    <lineage>
        <taxon>Bacteria</taxon>
        <taxon>Pseudomonadati</taxon>
        <taxon>Nitrospinota/Tectimicrobiota group</taxon>
        <taxon>Nitrospinota</taxon>
        <taxon>Nitrospinia</taxon>
        <taxon>Nitrospinales</taxon>
        <taxon>Nitrospinaceae</taxon>
        <taxon>Candidatus Nitronauta</taxon>
    </lineage>
</organism>
<evidence type="ECO:0000256" key="2">
    <source>
        <dbReference type="ARBA" id="ARBA00004728"/>
    </source>
</evidence>
<dbReference type="PANTHER" id="PTHR10434">
    <property type="entry name" value="1-ACYL-SN-GLYCEROL-3-PHOSPHATE ACYLTRANSFERASE"/>
    <property type="match status" value="1"/>
</dbReference>
<accession>A0A7T0BZ60</accession>
<dbReference type="CDD" id="cd07989">
    <property type="entry name" value="LPLAT_AGPAT-like"/>
    <property type="match status" value="1"/>
</dbReference>
<evidence type="ECO:0000313" key="12">
    <source>
        <dbReference type="Proteomes" id="UP000594688"/>
    </source>
</evidence>
<dbReference type="SUPFAM" id="SSF69593">
    <property type="entry name" value="Glycerol-3-phosphate (1)-acyltransferase"/>
    <property type="match status" value="1"/>
</dbReference>
<gene>
    <name evidence="11" type="ORF">G3M70_17895</name>
</gene>
<evidence type="ECO:0000256" key="7">
    <source>
        <dbReference type="ARBA" id="ARBA00022679"/>
    </source>
</evidence>
<keyword evidence="8 9" id="KW-0012">Acyltransferase</keyword>
<evidence type="ECO:0000256" key="8">
    <source>
        <dbReference type="ARBA" id="ARBA00023315"/>
    </source>
</evidence>
<evidence type="ECO:0000313" key="11">
    <source>
        <dbReference type="EMBL" id="QPJ63639.1"/>
    </source>
</evidence>
<keyword evidence="9" id="KW-1208">Phospholipid metabolism</keyword>
<evidence type="ECO:0000256" key="3">
    <source>
        <dbReference type="ARBA" id="ARBA00005189"/>
    </source>
</evidence>
<sequence>MKTLISAYHTTRFWVVITLLSLVLGTAAVTARLFDPTGNTSHKISALWARLLCVWNGVQVEVEGLEHAHSDRAQVFLANHQSFFDIFALAGFLPVQLRWVAKASLFRIPFVGWSMHASGYISVQRDDRKNAYQAFMASVEKLKSGASIVIFPEGTRSKDGNIGEFKKGGTLLASRAGVPIVPVTLIGTGGIIPKGSTAVHPGKVRIILSPEIDLETAKNQKESELLQKIRETICQNFESKQISK</sequence>
<dbReference type="EMBL" id="CP048685">
    <property type="protein sequence ID" value="QPJ63639.1"/>
    <property type="molecule type" value="Genomic_DNA"/>
</dbReference>
<evidence type="ECO:0000256" key="5">
    <source>
        <dbReference type="ARBA" id="ARBA00013211"/>
    </source>
</evidence>
<evidence type="ECO:0000256" key="1">
    <source>
        <dbReference type="ARBA" id="ARBA00001141"/>
    </source>
</evidence>
<dbReference type="InterPro" id="IPR002123">
    <property type="entry name" value="Plipid/glycerol_acylTrfase"/>
</dbReference>
<dbReference type="SMART" id="SM00563">
    <property type="entry name" value="PlsC"/>
    <property type="match status" value="1"/>
</dbReference>
<dbReference type="KEGG" id="nli:G3M70_17895"/>
<keyword evidence="9" id="KW-0444">Lipid biosynthesis</keyword>
<dbReference type="GO" id="GO:0016020">
    <property type="term" value="C:membrane"/>
    <property type="evidence" value="ECO:0007669"/>
    <property type="project" value="InterPro"/>
</dbReference>
<evidence type="ECO:0000259" key="10">
    <source>
        <dbReference type="SMART" id="SM00563"/>
    </source>
</evidence>
<dbReference type="InterPro" id="IPR004552">
    <property type="entry name" value="AGP_acyltrans"/>
</dbReference>
<keyword evidence="7 9" id="KW-0808">Transferase</keyword>
<dbReference type="NCBIfam" id="TIGR00530">
    <property type="entry name" value="AGP_acyltrn"/>
    <property type="match status" value="1"/>
</dbReference>
<evidence type="ECO:0000256" key="6">
    <source>
        <dbReference type="ARBA" id="ARBA00016139"/>
    </source>
</evidence>
<evidence type="ECO:0000256" key="4">
    <source>
        <dbReference type="ARBA" id="ARBA00008655"/>
    </source>
</evidence>